<name>A0A558R6H7_9SPHN</name>
<keyword evidence="2" id="KW-1185">Reference proteome</keyword>
<comment type="caution">
    <text evidence="1">The sequence shown here is derived from an EMBL/GenBank/DDBJ whole genome shotgun (WGS) entry which is preliminary data.</text>
</comment>
<dbReference type="EMBL" id="VNIM01000026">
    <property type="protein sequence ID" value="TVV74986.1"/>
    <property type="molecule type" value="Genomic_DNA"/>
</dbReference>
<sequence length="161" mass="18099">MSFDYFRANSQTGELLEAWWSQRTRPTAAQVFSHIALYALNPIDGVDRSGWGRLDAVDGVRLVEHLSEAHRIAAEIALDPDAPYRDTHCWCFTPASFEAILYDLRVLGIVSLSIDTLTVPGGHEFFVRLVNDGGRSPLPDADEVRAERTRRQLAIVAYERN</sequence>
<reference evidence="1 2" key="1">
    <citation type="submission" date="2019-07" db="EMBL/GenBank/DDBJ databases">
        <title>Sphingomonas solaris sp. nov., isolated from a solar panel from Boston, Massachusetts.</title>
        <authorList>
            <person name="Tanner K."/>
            <person name="Pascual J."/>
            <person name="Mancuso C."/>
            <person name="Pereto J."/>
            <person name="Khalil A."/>
            <person name="Vilanova C."/>
        </authorList>
    </citation>
    <scope>NUCLEOTIDE SEQUENCE [LARGE SCALE GENOMIC DNA]</scope>
    <source>
        <strain evidence="1 2">R4DWN</strain>
    </source>
</reference>
<dbReference type="RefSeq" id="WP_145150032.1">
    <property type="nucleotide sequence ID" value="NZ_VNIM01000026.1"/>
</dbReference>
<gene>
    <name evidence="1" type="ORF">FOY91_08385</name>
</gene>
<protein>
    <submittedName>
        <fullName evidence="1">Uncharacterized protein</fullName>
    </submittedName>
</protein>
<evidence type="ECO:0000313" key="1">
    <source>
        <dbReference type="EMBL" id="TVV74986.1"/>
    </source>
</evidence>
<evidence type="ECO:0000313" key="2">
    <source>
        <dbReference type="Proteomes" id="UP000318681"/>
    </source>
</evidence>
<proteinExistence type="predicted"/>
<dbReference type="AlphaFoldDB" id="A0A558R6H7"/>
<dbReference type="OrthoDB" id="210346at2"/>
<organism evidence="1 2">
    <name type="scientific">Alterirhizorhabdus solaris</name>
    <dbReference type="NCBI Taxonomy" id="2529389"/>
    <lineage>
        <taxon>Bacteria</taxon>
        <taxon>Pseudomonadati</taxon>
        <taxon>Pseudomonadota</taxon>
        <taxon>Alphaproteobacteria</taxon>
        <taxon>Sphingomonadales</taxon>
        <taxon>Rhizorhabdaceae</taxon>
        <taxon>Alterirhizorhabdus</taxon>
    </lineage>
</organism>
<accession>A0A558R6H7</accession>
<dbReference type="Proteomes" id="UP000318681">
    <property type="component" value="Unassembled WGS sequence"/>
</dbReference>